<protein>
    <submittedName>
        <fullName evidence="1">Uncharacterized protein</fullName>
    </submittedName>
</protein>
<dbReference type="EMBL" id="JXQK01000061">
    <property type="protein sequence ID" value="KIP61852.1"/>
    <property type="molecule type" value="Genomic_DNA"/>
</dbReference>
<sequence>MFLAPRCINISGKRLVDMKINANILFFNDTKLNDMIKIDFYRVYYIFISPRQHNQLLSTPDYCLFLAKVGICPDINPSSIWNKQPAWA</sequence>
<evidence type="ECO:0000313" key="2">
    <source>
        <dbReference type="Proteomes" id="UP000032046"/>
    </source>
</evidence>
<comment type="caution">
    <text evidence="1">The sequence shown here is derived from an EMBL/GenBank/DDBJ whole genome shotgun (WGS) entry which is preliminary data.</text>
</comment>
<proteinExistence type="predicted"/>
<dbReference type="AlphaFoldDB" id="A0A0D0IT23"/>
<organism evidence="1 2">
    <name type="scientific">Prevotella pectinovora</name>
    <dbReference type="NCBI Taxonomy" id="1602169"/>
    <lineage>
        <taxon>Bacteria</taxon>
        <taxon>Pseudomonadati</taxon>
        <taxon>Bacteroidota</taxon>
        <taxon>Bacteroidia</taxon>
        <taxon>Bacteroidales</taxon>
        <taxon>Prevotellaceae</taxon>
        <taxon>Prevotella</taxon>
    </lineage>
</organism>
<accession>A0A0D0IT23</accession>
<reference evidence="1 2" key="1">
    <citation type="submission" date="2015-01" db="EMBL/GenBank/DDBJ databases">
        <title>Comparative genomics of non-oral Prevotella species.</title>
        <authorList>
            <person name="Accetto T."/>
            <person name="Nograsek B."/>
            <person name="Avgustin G."/>
        </authorList>
    </citation>
    <scope>NUCLEOTIDE SEQUENCE [LARGE SCALE GENOMIC DNA]</scope>
    <source>
        <strain evidence="1 2">P5-119</strain>
    </source>
</reference>
<gene>
    <name evidence="1" type="ORF">ST44_07945</name>
</gene>
<keyword evidence="2" id="KW-1185">Reference proteome</keyword>
<name>A0A0D0IT23_9BACT</name>
<evidence type="ECO:0000313" key="1">
    <source>
        <dbReference type="EMBL" id="KIP61852.1"/>
    </source>
</evidence>
<dbReference type="Proteomes" id="UP000032046">
    <property type="component" value="Unassembled WGS sequence"/>
</dbReference>